<name>A0ACC2ZWI4_9EURO</name>
<keyword evidence="2" id="KW-1185">Reference proteome</keyword>
<gene>
    <name evidence="1" type="ORF">H2198_008753</name>
</gene>
<proteinExistence type="predicted"/>
<reference evidence="1" key="1">
    <citation type="submission" date="2022-10" db="EMBL/GenBank/DDBJ databases">
        <title>Culturing micro-colonial fungi from biological soil crusts in the Mojave desert and describing Neophaeococcomyces mojavensis, and introducing the new genera and species Taxawa tesnikishii.</title>
        <authorList>
            <person name="Kurbessoian T."/>
            <person name="Stajich J.E."/>
        </authorList>
    </citation>
    <scope>NUCLEOTIDE SEQUENCE</scope>
    <source>
        <strain evidence="1">JES_112</strain>
    </source>
</reference>
<organism evidence="1 2">
    <name type="scientific">Neophaeococcomyces mojaviensis</name>
    <dbReference type="NCBI Taxonomy" id="3383035"/>
    <lineage>
        <taxon>Eukaryota</taxon>
        <taxon>Fungi</taxon>
        <taxon>Dikarya</taxon>
        <taxon>Ascomycota</taxon>
        <taxon>Pezizomycotina</taxon>
        <taxon>Eurotiomycetes</taxon>
        <taxon>Chaetothyriomycetidae</taxon>
        <taxon>Chaetothyriales</taxon>
        <taxon>Chaetothyriales incertae sedis</taxon>
        <taxon>Neophaeococcomyces</taxon>
    </lineage>
</organism>
<dbReference type="Proteomes" id="UP001172386">
    <property type="component" value="Unassembled WGS sequence"/>
</dbReference>
<comment type="caution">
    <text evidence="1">The sequence shown here is derived from an EMBL/GenBank/DDBJ whole genome shotgun (WGS) entry which is preliminary data.</text>
</comment>
<dbReference type="EMBL" id="JAPDRQ010000223">
    <property type="protein sequence ID" value="KAJ9652011.1"/>
    <property type="molecule type" value="Genomic_DNA"/>
</dbReference>
<protein>
    <submittedName>
        <fullName evidence="1">Uncharacterized protein</fullName>
    </submittedName>
</protein>
<sequence>MVCDYPNQQRFHRSSSVATELVSPSSNALPPLLPKEPSVNQFIAESPMSGARGGNADLEASQTNLLTQPGAEATFEHSRIGTATDPSRMPWDPTGEQTHASVAFNGPVSLPLPSGDVSRTAITLRNGEICEPTNTTIFDPNGAFDTGYWTPNAISSINWLPMSVPDNFYFDGFLDPTPFSDVGSYQQPTSPASNRTGSVNVAQSSVETPVTHSSTADSVDAENSIGGEYYIDGNGGRLPRIKRRKIINRRPSQIQIKEFRLDWSGRPHSDRPVTQNLTEDDYRILYDTFTRVCVSCAPVLEPFDNDGFPPKDTFDFMVDLYFKHVHPSFPFVHRPTISSVNPLRWQLFLAMACTSCWFLDEETSHMRAESMLEFLRRTIIFCEQMQTPEDLATICRSAQIKVLFLEAHIASKRSDMDRFAGRCMGELLSLLSKLRAYSDAYDRPRGASEQGNWPVWALDEERVRTVFLTWQFSLLRHMQVLSSPLVPASYVATLRLPSREDMFEAQSEDLWQTLTSKARPPTFTEGLEKLYIDKKLLPELDDLSHILLTYGVIQRTLDIENHVQQPLSRFEPSAEKRNSNELPAQPIWAPLSPLYTKWRNSACDCLDILHWQANAAIGMAGGLEPSKVLHLHFARVLMLVPLSDLLELAHFTCPGSNHSGAERPSSHRISVPKRNIQRWAIHDQYKARLAAIHAGVTFWHVRKYSTNAHYEPFAVLGATLTLWALSTFSRPKEEAASTRHDATGQEDVMDTCEIILIDRPTDDELVQQFVRQGHSMQVHMTNVNDLWSSGAPQKVLREGKKLLATLGAWAGETERAIKLLDGLVAKKF</sequence>
<evidence type="ECO:0000313" key="1">
    <source>
        <dbReference type="EMBL" id="KAJ9652011.1"/>
    </source>
</evidence>
<evidence type="ECO:0000313" key="2">
    <source>
        <dbReference type="Proteomes" id="UP001172386"/>
    </source>
</evidence>
<accession>A0ACC2ZWI4</accession>